<sequence>MNEIIADLMKVVTDITEGEVQPDPAQTGDDSIRNLGLNSLRMLNFLVTVEDMFGIEWEDDLPESVLGSFEQMARYITEQRDVQYA</sequence>
<keyword evidence="3" id="KW-1185">Reference proteome</keyword>
<dbReference type="EMBL" id="WVUH01000119">
    <property type="protein sequence ID" value="MBO4207367.1"/>
    <property type="molecule type" value="Genomic_DNA"/>
</dbReference>
<dbReference type="SUPFAM" id="SSF47336">
    <property type="entry name" value="ACP-like"/>
    <property type="match status" value="1"/>
</dbReference>
<dbReference type="Gene3D" id="1.10.1200.10">
    <property type="entry name" value="ACP-like"/>
    <property type="match status" value="1"/>
</dbReference>
<proteinExistence type="predicted"/>
<feature type="domain" description="Carrier" evidence="1">
    <location>
        <begin position="1"/>
        <end position="80"/>
    </location>
</feature>
<dbReference type="Proteomes" id="UP000823521">
    <property type="component" value="Unassembled WGS sequence"/>
</dbReference>
<evidence type="ECO:0000259" key="1">
    <source>
        <dbReference type="PROSITE" id="PS50075"/>
    </source>
</evidence>
<comment type="caution">
    <text evidence="2">The sequence shown here is derived from an EMBL/GenBank/DDBJ whole genome shotgun (WGS) entry which is preliminary data.</text>
</comment>
<dbReference type="PROSITE" id="PS50075">
    <property type="entry name" value="CARRIER"/>
    <property type="match status" value="1"/>
</dbReference>
<dbReference type="InterPro" id="IPR036736">
    <property type="entry name" value="ACP-like_sf"/>
</dbReference>
<dbReference type="InterPro" id="IPR009081">
    <property type="entry name" value="PP-bd_ACP"/>
</dbReference>
<protein>
    <recommendedName>
        <fullName evidence="1">Carrier domain-containing protein</fullName>
    </recommendedName>
</protein>
<dbReference type="Pfam" id="PF00550">
    <property type="entry name" value="PP-binding"/>
    <property type="match status" value="1"/>
</dbReference>
<accession>A0ABS3VS48</accession>
<evidence type="ECO:0000313" key="3">
    <source>
        <dbReference type="Proteomes" id="UP000823521"/>
    </source>
</evidence>
<dbReference type="RefSeq" id="WP_208814264.1">
    <property type="nucleotide sequence ID" value="NZ_WVUH01000119.1"/>
</dbReference>
<evidence type="ECO:0000313" key="2">
    <source>
        <dbReference type="EMBL" id="MBO4207367.1"/>
    </source>
</evidence>
<reference evidence="2 3" key="1">
    <citation type="submission" date="2019-12" db="EMBL/GenBank/DDBJ databases">
        <title>Whole genome sequencing of endophytic Actinobacterium Micromonospora sp. MPMI6T.</title>
        <authorList>
            <person name="Evv R."/>
            <person name="Podile A.R."/>
        </authorList>
    </citation>
    <scope>NUCLEOTIDE SEQUENCE [LARGE SCALE GENOMIC DNA]</scope>
    <source>
        <strain evidence="2 3">MPMI6</strain>
    </source>
</reference>
<gene>
    <name evidence="2" type="ORF">GSF22_15310</name>
</gene>
<organism evidence="2 3">
    <name type="scientific">Micromonospora echinofusca</name>
    <dbReference type="NCBI Taxonomy" id="47858"/>
    <lineage>
        <taxon>Bacteria</taxon>
        <taxon>Bacillati</taxon>
        <taxon>Actinomycetota</taxon>
        <taxon>Actinomycetes</taxon>
        <taxon>Micromonosporales</taxon>
        <taxon>Micromonosporaceae</taxon>
        <taxon>Micromonospora</taxon>
    </lineage>
</organism>
<name>A0ABS3VS48_MICEH</name>